<name>A0A4P9W4Q0_9FUNG</name>
<protein>
    <submittedName>
        <fullName evidence="2">Uncharacterized protein</fullName>
    </submittedName>
</protein>
<feature type="region of interest" description="Disordered" evidence="1">
    <location>
        <begin position="143"/>
        <end position="167"/>
    </location>
</feature>
<accession>A0A4P9W4Q0</accession>
<reference evidence="3" key="1">
    <citation type="journal article" date="2018" name="Nat. Microbiol.">
        <title>Leveraging single-cell genomics to expand the fungal tree of life.</title>
        <authorList>
            <person name="Ahrendt S.R."/>
            <person name="Quandt C.A."/>
            <person name="Ciobanu D."/>
            <person name="Clum A."/>
            <person name="Salamov A."/>
            <person name="Andreopoulos B."/>
            <person name="Cheng J.F."/>
            <person name="Woyke T."/>
            <person name="Pelin A."/>
            <person name="Henrissat B."/>
            <person name="Reynolds N.K."/>
            <person name="Benny G.L."/>
            <person name="Smith M.E."/>
            <person name="James T.Y."/>
            <person name="Grigoriev I.V."/>
        </authorList>
    </citation>
    <scope>NUCLEOTIDE SEQUENCE [LARGE SCALE GENOMIC DNA]</scope>
</reference>
<dbReference type="AlphaFoldDB" id="A0A4P9W4Q0"/>
<sequence length="167" mass="18149">MSLRSNTLATAIFANLKAAEKKRIVSYLTRQHDLRLGPASWTLSHTYVEEARSSETDITHTNLLKTTPLATSAIKNELAALPIRGSQVVAADIIPKPTPYLVLTTQPSYSTPTNTGDSSEGTSAPFPWSLDLPSPCIVGKQCPKRPPPTDARRGHTLSLEWPAHSVH</sequence>
<keyword evidence="3" id="KW-1185">Reference proteome</keyword>
<dbReference type="EMBL" id="KZ998348">
    <property type="protein sequence ID" value="RKO86263.1"/>
    <property type="molecule type" value="Genomic_DNA"/>
</dbReference>
<evidence type="ECO:0000256" key="1">
    <source>
        <dbReference type="SAM" id="MobiDB-lite"/>
    </source>
</evidence>
<evidence type="ECO:0000313" key="3">
    <source>
        <dbReference type="Proteomes" id="UP000269721"/>
    </source>
</evidence>
<gene>
    <name evidence="2" type="ORF">BDK51DRAFT_37117</name>
</gene>
<dbReference type="Proteomes" id="UP000269721">
    <property type="component" value="Unassembled WGS sequence"/>
</dbReference>
<organism evidence="2 3">
    <name type="scientific">Blyttiomyces helicus</name>
    <dbReference type="NCBI Taxonomy" id="388810"/>
    <lineage>
        <taxon>Eukaryota</taxon>
        <taxon>Fungi</taxon>
        <taxon>Fungi incertae sedis</taxon>
        <taxon>Chytridiomycota</taxon>
        <taxon>Chytridiomycota incertae sedis</taxon>
        <taxon>Chytridiomycetes</taxon>
        <taxon>Chytridiomycetes incertae sedis</taxon>
        <taxon>Blyttiomyces</taxon>
    </lineage>
</organism>
<proteinExistence type="predicted"/>
<evidence type="ECO:0000313" key="2">
    <source>
        <dbReference type="EMBL" id="RKO86263.1"/>
    </source>
</evidence>